<dbReference type="Pfam" id="PF08843">
    <property type="entry name" value="AbiEii"/>
    <property type="match status" value="1"/>
</dbReference>
<sequence length="297" mass="33055">MNTPPLNTAQLNDRVRTVARMHQTSEARVRRMLAAMIISQMLPSGVAVKGGMGIKLRMGEAGTRATADLDVFSADRSDLLTEDFATRLREGWGSVPASKGAKKKNPEAPDRVAFTGSLKRFPVHDPGLEKPQYLMHPFKVTLEFLGKPWSSLDVEVADPEVGEAASHSRTVDAELIELNGHFGFGDLQPVLLIDLEFQIAQKIHALTFLGDERPQDLVDLQLLWSAGPNVSKLRTYCERTFAFRRAQSWPPVPLRPMDGWEDRYRLARDETVVDGQSPVLEEIGAARDWLTGKISEI</sequence>
<dbReference type="eggNOG" id="ENOG5033R6X">
    <property type="taxonomic scope" value="Bacteria"/>
</dbReference>
<dbReference type="InterPro" id="IPR014942">
    <property type="entry name" value="AbiEii"/>
</dbReference>
<dbReference type="RefSeq" id="WP_018021764.1">
    <property type="nucleotide sequence ID" value="NZ_AQUX01000003.1"/>
</dbReference>
<dbReference type="STRING" id="558173.CDOO_07900"/>
<dbReference type="Proteomes" id="UP000029914">
    <property type="component" value="Chromosome"/>
</dbReference>
<evidence type="ECO:0000313" key="1">
    <source>
        <dbReference type="EMBL" id="AIT61196.1"/>
    </source>
</evidence>
<keyword evidence="2" id="KW-1185">Reference proteome</keyword>
<dbReference type="EMBL" id="CP006764">
    <property type="protein sequence ID" value="AIT61196.1"/>
    <property type="molecule type" value="Genomic_DNA"/>
</dbReference>
<proteinExistence type="predicted"/>
<dbReference type="AlphaFoldDB" id="A0A097IGD5"/>
<evidence type="ECO:0008006" key="3">
    <source>
        <dbReference type="Google" id="ProtNLM"/>
    </source>
</evidence>
<name>A0A097IGD5_9CORY</name>
<dbReference type="HOGENOM" id="CLU_084748_0_0_11"/>
<reference evidence="1 2" key="1">
    <citation type="submission" date="2013-09" db="EMBL/GenBank/DDBJ databases">
        <title>Complete genome sequence of Corynebacterium doosanense CAU 212(T) (=DSM 45436(T)), isolated from activated sludge.</title>
        <authorList>
            <person name="Schaffert L."/>
            <person name="Albersmeier A."/>
            <person name="Kalinowski J."/>
            <person name="Ruckert C."/>
        </authorList>
    </citation>
    <scope>NUCLEOTIDE SEQUENCE [LARGE SCALE GENOMIC DNA]</scope>
    <source>
        <strain evidence="1 2">CAU 212</strain>
    </source>
</reference>
<gene>
    <name evidence="1" type="ORF">CDOO_07900</name>
</gene>
<evidence type="ECO:0000313" key="2">
    <source>
        <dbReference type="Proteomes" id="UP000029914"/>
    </source>
</evidence>
<protein>
    <recommendedName>
        <fullName evidence="3">Nucleotidyl transferase AbiEii/AbiGii toxin family protein</fullName>
    </recommendedName>
</protein>
<accession>A0A097IGD5</accession>
<organism evidence="1 2">
    <name type="scientific">Corynebacterium doosanense CAU 212 = DSM 45436</name>
    <dbReference type="NCBI Taxonomy" id="558173"/>
    <lineage>
        <taxon>Bacteria</taxon>
        <taxon>Bacillati</taxon>
        <taxon>Actinomycetota</taxon>
        <taxon>Actinomycetes</taxon>
        <taxon>Mycobacteriales</taxon>
        <taxon>Corynebacteriaceae</taxon>
        <taxon>Corynebacterium</taxon>
    </lineage>
</organism>
<dbReference type="KEGG" id="cdo:CDOO_07900"/>